<organism evidence="3 4">
    <name type="scientific">Candidatus Gottesmanbacteria bacterium GW2011_GWA2_43_14</name>
    <dbReference type="NCBI Taxonomy" id="1618443"/>
    <lineage>
        <taxon>Bacteria</taxon>
        <taxon>Candidatus Gottesmaniibacteriota</taxon>
    </lineage>
</organism>
<feature type="domain" description="Oxidoreductase DRL-like catalytic" evidence="2">
    <location>
        <begin position="154"/>
        <end position="313"/>
    </location>
</feature>
<evidence type="ECO:0000313" key="4">
    <source>
        <dbReference type="Proteomes" id="UP000034894"/>
    </source>
</evidence>
<dbReference type="STRING" id="1618443.UV73_C0003G0054"/>
<dbReference type="SUPFAM" id="SSF51735">
    <property type="entry name" value="NAD(P)-binding Rossmann-fold domains"/>
    <property type="match status" value="1"/>
</dbReference>
<dbReference type="GO" id="GO:0050661">
    <property type="term" value="F:NADP binding"/>
    <property type="evidence" value="ECO:0007669"/>
    <property type="project" value="InterPro"/>
</dbReference>
<dbReference type="GO" id="GO:0016491">
    <property type="term" value="F:oxidoreductase activity"/>
    <property type="evidence" value="ECO:0007669"/>
    <property type="project" value="InterPro"/>
</dbReference>
<reference evidence="3 4" key="1">
    <citation type="journal article" date="2015" name="Nature">
        <title>rRNA introns, odd ribosomes, and small enigmatic genomes across a large radiation of phyla.</title>
        <authorList>
            <person name="Brown C.T."/>
            <person name="Hug L.A."/>
            <person name="Thomas B.C."/>
            <person name="Sharon I."/>
            <person name="Castelle C.J."/>
            <person name="Singh A."/>
            <person name="Wilkins M.J."/>
            <person name="Williams K.H."/>
            <person name="Banfield J.F."/>
        </authorList>
    </citation>
    <scope>NUCLEOTIDE SEQUENCE [LARGE SCALE GENOMIC DNA]</scope>
</reference>
<feature type="domain" description="Aspartate/homoserine dehydrogenase NAD-binding" evidence="1">
    <location>
        <begin position="64"/>
        <end position="147"/>
    </location>
</feature>
<evidence type="ECO:0000259" key="2">
    <source>
        <dbReference type="Pfam" id="PF21135"/>
    </source>
</evidence>
<gene>
    <name evidence="3" type="ORF">UV73_C0003G0054</name>
</gene>
<dbReference type="Gene3D" id="3.40.50.720">
    <property type="entry name" value="NAD(P)-binding Rossmann-like Domain"/>
    <property type="match status" value="1"/>
</dbReference>
<dbReference type="EMBL" id="LCFP01000003">
    <property type="protein sequence ID" value="KKS98112.1"/>
    <property type="molecule type" value="Genomic_DNA"/>
</dbReference>
<evidence type="ECO:0000313" key="3">
    <source>
        <dbReference type="EMBL" id="KKS98112.1"/>
    </source>
</evidence>
<evidence type="ECO:0000259" key="1">
    <source>
        <dbReference type="Pfam" id="PF03447"/>
    </source>
</evidence>
<dbReference type="PANTHER" id="PTHR37850">
    <property type="entry name" value="STRU PROTEIN"/>
    <property type="match status" value="1"/>
</dbReference>
<dbReference type="Pfam" id="PF03447">
    <property type="entry name" value="NAD_binding_3"/>
    <property type="match status" value="1"/>
</dbReference>
<accession>A0A0G1DKN3</accession>
<sequence length="430" mass="47747">MYDIILQKLESRKKPIEVIVSGLGFVSFGFISSIRNFKGLKVPLVITRRPAAARSFLEKKGLKAVLENNPDKIKDNSNLGIISLTDDLELINNYENEVVIEMTGTIAYGTKIALKTIKAGKHLVTMNPELQATVGAELHTLASRKKVVVTDIIGDQPGSLARLINQAKVMGFRVLLAGNMKRFLNRHATQSEMQNWADNKGLSVKQTVSFTDGTKQSIEMNLVANYFNMDILEFGMHGPTVETVHDSLNSFHWDKLPREGIVDYVIGKKLFPGVFLIAEHPDKNQKPYLSYLGLGEGPRYVLFEPYHLCHLEVAGSIAKVILTKKEIISNTYPKTRTIAVAKYRLYPGQKLDGIGGDLIYGNIDKDEYAKDFLPVGLTEGAVLKKALHQDQPIKISDVILPQNAATILTGLAESPRGKEKIDYEFPSVKV</sequence>
<proteinExistence type="predicted"/>
<dbReference type="InterPro" id="IPR005106">
    <property type="entry name" value="Asp/hSer_DH_NAD-bd"/>
</dbReference>
<dbReference type="Pfam" id="PF21135">
    <property type="entry name" value="DRL_cat"/>
    <property type="match status" value="1"/>
</dbReference>
<dbReference type="AlphaFoldDB" id="A0A0G1DKN3"/>
<name>A0A0G1DKN3_9BACT</name>
<dbReference type="Proteomes" id="UP000034894">
    <property type="component" value="Unassembled WGS sequence"/>
</dbReference>
<protein>
    <submittedName>
        <fullName evidence="3">SAF domain-containing protein</fullName>
    </submittedName>
</protein>
<dbReference type="PANTHER" id="PTHR37850:SF1">
    <property type="entry name" value="SAF DOMAIN PROTEIN"/>
    <property type="match status" value="1"/>
</dbReference>
<dbReference type="InterPro" id="IPR036291">
    <property type="entry name" value="NAD(P)-bd_dom_sf"/>
</dbReference>
<dbReference type="InterPro" id="IPR048423">
    <property type="entry name" value="DRL_cat"/>
</dbReference>
<comment type="caution">
    <text evidence="3">The sequence shown here is derived from an EMBL/GenBank/DDBJ whole genome shotgun (WGS) entry which is preliminary data.</text>
</comment>